<evidence type="ECO:0008006" key="3">
    <source>
        <dbReference type="Google" id="ProtNLM"/>
    </source>
</evidence>
<dbReference type="Proteomes" id="UP001433268">
    <property type="component" value="Unassembled WGS sequence"/>
</dbReference>
<proteinExistence type="predicted"/>
<keyword evidence="2" id="KW-1185">Reference proteome</keyword>
<evidence type="ECO:0000313" key="2">
    <source>
        <dbReference type="Proteomes" id="UP001433268"/>
    </source>
</evidence>
<protein>
    <recommendedName>
        <fullName evidence="3">Secreted protein</fullName>
    </recommendedName>
</protein>
<evidence type="ECO:0000313" key="1">
    <source>
        <dbReference type="EMBL" id="KAK8094752.1"/>
    </source>
</evidence>
<accession>A0ABR1XDJ1</accession>
<dbReference type="EMBL" id="JAQQWN010000002">
    <property type="protein sequence ID" value="KAK8094752.1"/>
    <property type="molecule type" value="Genomic_DNA"/>
</dbReference>
<reference evidence="1 2" key="1">
    <citation type="submission" date="2023-01" db="EMBL/GenBank/DDBJ databases">
        <title>Analysis of 21 Apiospora genomes using comparative genomics revels a genus with tremendous synthesis potential of carbohydrate active enzymes and secondary metabolites.</title>
        <authorList>
            <person name="Sorensen T."/>
        </authorList>
    </citation>
    <scope>NUCLEOTIDE SEQUENCE [LARGE SCALE GENOMIC DNA]</scope>
    <source>
        <strain evidence="1 2">CBS 114990</strain>
    </source>
</reference>
<dbReference type="RefSeq" id="XP_066675525.1">
    <property type="nucleotide sequence ID" value="XM_066805752.1"/>
</dbReference>
<name>A0ABR1XDJ1_9PEZI</name>
<gene>
    <name evidence="1" type="ORF">PG997_001437</name>
</gene>
<organism evidence="1 2">
    <name type="scientific">Apiospora hydei</name>
    <dbReference type="NCBI Taxonomy" id="1337664"/>
    <lineage>
        <taxon>Eukaryota</taxon>
        <taxon>Fungi</taxon>
        <taxon>Dikarya</taxon>
        <taxon>Ascomycota</taxon>
        <taxon>Pezizomycotina</taxon>
        <taxon>Sordariomycetes</taxon>
        <taxon>Xylariomycetidae</taxon>
        <taxon>Amphisphaeriales</taxon>
        <taxon>Apiosporaceae</taxon>
        <taxon>Apiospora</taxon>
    </lineage>
</organism>
<sequence length="127" mass="14418">MSVLLYVVVHTWHDRMLAATAAAYSGESDDDMNAQRTMGMSRHRKSFWTAAALDTGHWTLDRRACILPTRRALAHTNTLCMHKKREWPIVANGRRKAERETGGSPQKVLGARLRWEWRQALGSGFVA</sequence>
<dbReference type="GeneID" id="92038812"/>
<comment type="caution">
    <text evidence="1">The sequence shown here is derived from an EMBL/GenBank/DDBJ whole genome shotgun (WGS) entry which is preliminary data.</text>
</comment>